<dbReference type="EMBL" id="CAUYUJ010016301">
    <property type="protein sequence ID" value="CAK0863817.1"/>
    <property type="molecule type" value="Genomic_DNA"/>
</dbReference>
<gene>
    <name evidence="3" type="ORF">PCOR1329_LOCUS51859</name>
</gene>
<name>A0ABN9UV95_9DINO</name>
<keyword evidence="1" id="KW-0175">Coiled coil</keyword>
<dbReference type="Proteomes" id="UP001189429">
    <property type="component" value="Unassembled WGS sequence"/>
</dbReference>
<feature type="coiled-coil region" evidence="1">
    <location>
        <begin position="624"/>
        <end position="671"/>
    </location>
</feature>
<protein>
    <submittedName>
        <fullName evidence="3">Uncharacterized protein</fullName>
    </submittedName>
</protein>
<dbReference type="SUPFAM" id="SSF56219">
    <property type="entry name" value="DNase I-like"/>
    <property type="match status" value="1"/>
</dbReference>
<evidence type="ECO:0000313" key="3">
    <source>
        <dbReference type="EMBL" id="CAK0863817.1"/>
    </source>
</evidence>
<feature type="region of interest" description="Disordered" evidence="2">
    <location>
        <begin position="425"/>
        <end position="460"/>
    </location>
</feature>
<sequence length="2350" mass="253529">MHDADPPPSTRLPSMAGAGSFPGDCGRHSSADDHGGDPPRGHDCDSWGVALDRGRPASESCRSELSAPRGGTRCSSYASEFDAASHLGAAPPPPHLGVPSPLRSQQDVPVRPGAAPSRCFSRASAAGSEYGGAGGLGDLPAASPHRPGPSTPAYQEHRPASSAPYADAPAHQNIGVTRPPPGAAAARGGQSARDAEEARARQAWNEGSVLEIFSSTSGCWYVARLVEVRTEGSQDVLTARFYIEDEPKQKSLYRHDSQLAPLGAHTDGELPPGFTVRPSQSRPGQLVYLDATTGTKYASADLAWCVHFDRMMQQPAAGLQTVCAIPKQRPAGPGSALTPARAGASPLSAGVSDSSPSSSRAISVAELRARGPGAGASPSGPAVLAMAEEAPSGPKVALPAFGGASDSQSAYLGYVGALGLKDAAATPASERPRPAWQPPRAHYSPTMKAPGLERTGASTGERDSALVALSRLRGAVANALTELLGQLPGEHAGSELLDEVASAAGAQDRGAEAQLSQLASATRLLCAYVRELRGHAGVAGMLLRHAPLRSAAPSPAPGSPRSLASSQPLPCRAPPDGGLSRQLEAMAVTRDAGFETDITAAVEATEKKATETRPPTVLAARWKCEGFQNSISKLEERSQEILRQRAPSKELADIQESTDSLRQDLATAEETLCKAQASESSDSIKVVCAGLPPGVVECQECRDALAASQRLAAAAATEKKGGTAGGPAAGPTIRWEEQERQGEYLHQQARSLIIGPLAFQRGLQSPGPPSVPTGTRAAAEAQEQVFARAESALAPPADCSMLGLADIIQAPAAARGRCAESLQFQASLCLNARASAPVHAEGLKFQAKKALADKRGPASAYHSHASAMGAPDGSRGASQWADQKELELPQATKVPEPGHREPRVLCRAAEQRFQDDSGKRSFKFFLAYIGVQILYLGLYFAAAQNSTLNYVPLLADSVMLALHCCVVLVKLNQHLTESRKYSAESKYIQQMEQRLKAAEAELRKVKSGNSDKSQEEAAAAQDPAQAKRANVLKQIEVYENVVRDTAEFGGAVHDANKAALEDLRAQARALRPPATAHKTAMQKLEKSKQQLVRQQSELEELQRKLAQLQQDISGKESAIIAKTSEVKILQQEVAESAAKLNPQQPPTNVKDEAFDEDTFKLDTESEEVKAVPELVEFYAKLSADPVFAKYQQFIREKYKKKDVPMPQAEQQQPPPAAGTDASNKRGTEDELNFQEAQELWNDLQSIAAQGDEATKLLELINKLHKAKRTTPESALQLHLIETFNANQGRNTLKKRVKASKAKIILAQEIGYFAHDVEELYSFAAKMGWSVIALPGAPAAGHLPTAGVAVFARNGIGLRWSPASNTSEIVAHRAQHIQVDVPGWPTLSIFNIYLYTREGMTVRSATILAKVGEEMAGLTHPALIGGDWNMSTDIVEESTFPLHAHVELTAPKEVTCRTPASSSTIDYFALSEAAMLLFRTVTVDAEWHIKPHRPVHLHMAAVGKSLQVMTYGAAPKLTPVDPEGPRLPEDPWTLTARYADEALVLAKEARPDAARGLLTLAWGQFAEQAARRIAHITGSEVKDYGAYSKFLQPRWVDIHYELKDIPGIQARADGWKWLSDMMATIAQLRESRQPEEINKMQDDIIFLHKHVESSAVTFTQMPYVSCKTSGKIMLIKPFRKPTETYYENIELKQLRQKFIRFVAAAASVKLTYNTWRAPRLIRLLQHHGNQPGHAEYGIPAGCGVADIAIKVHAVEQYDYYVALHPLVDFASYIDDSSMGVESADRSSVISLAVEAGKGFLETAAALGATINEKFAVLANTRELAEEVATKLGVSADKAVTTATYICTDQAAGRARKAPRTRAKVSKRKAKHRQRLRKLRRYKRAMPELKEQRIGKVFRAGARPALTYGVETLGLDNAELLQLRRDYCRQVIAARAEYEVPASFIQAGIDHPDERCYTQGCFTYVDSDIPELDPGVEVHLVTPEGEDIDAEPEQLAEQPVQGDRLEFAVDGSCSKPSLVTLQRAGWAVVLTNPTADTPVAVMYGAVSRAMPQSSAMAEFLSMAFVGQIADRPSPVYVDFMAVAKAALKSKQEQLQARSMYSCVQFFGHQMRGYDNIQSARHVKAHKSGEQYQALSDEDRRITDANSSGHSLFVQFQAGACVPVLSSSHVTCLQLGVLTRDEPSARGSKAYRAISEVTSLQLENQRQRQWTSGAPQRLRPRVATGFAARLPPFLDAAVWYTQKTGLQPVELRARQQIGGGLQLGIPQADCLAPTATLRAVNSLATPVIPRTLVSHQPPSWTAAGGASLQLGIHVRDEPSARGSKAYRATSEVTSLQLEIQRQRQWTPRAPQRL</sequence>
<feature type="compositionally biased region" description="Pro residues" evidence="2">
    <location>
        <begin position="1"/>
        <end position="10"/>
    </location>
</feature>
<dbReference type="PANTHER" id="PTHR23159">
    <property type="entry name" value="CENTROSOMAL PROTEIN 2"/>
    <property type="match status" value="1"/>
</dbReference>
<reference evidence="3" key="1">
    <citation type="submission" date="2023-10" db="EMBL/GenBank/DDBJ databases">
        <authorList>
            <person name="Chen Y."/>
            <person name="Shah S."/>
            <person name="Dougan E. K."/>
            <person name="Thang M."/>
            <person name="Chan C."/>
        </authorList>
    </citation>
    <scope>NUCLEOTIDE SEQUENCE [LARGE SCALE GENOMIC DNA]</scope>
</reference>
<dbReference type="Gene3D" id="3.60.10.10">
    <property type="entry name" value="Endonuclease/exonuclease/phosphatase"/>
    <property type="match status" value="1"/>
</dbReference>
<feature type="compositionally biased region" description="Basic and acidic residues" evidence="2">
    <location>
        <begin position="25"/>
        <end position="45"/>
    </location>
</feature>
<evidence type="ECO:0000256" key="2">
    <source>
        <dbReference type="SAM" id="MobiDB-lite"/>
    </source>
</evidence>
<feature type="region of interest" description="Disordered" evidence="2">
    <location>
        <begin position="1003"/>
        <end position="1023"/>
    </location>
</feature>
<comment type="caution">
    <text evidence="3">The sequence shown here is derived from an EMBL/GenBank/DDBJ whole genome shotgun (WGS) entry which is preliminary data.</text>
</comment>
<keyword evidence="4" id="KW-1185">Reference proteome</keyword>
<evidence type="ECO:0000256" key="1">
    <source>
        <dbReference type="SAM" id="Coils"/>
    </source>
</evidence>
<evidence type="ECO:0000313" key="4">
    <source>
        <dbReference type="Proteomes" id="UP001189429"/>
    </source>
</evidence>
<feature type="region of interest" description="Disordered" evidence="2">
    <location>
        <begin position="551"/>
        <end position="579"/>
    </location>
</feature>
<accession>A0ABN9UV95</accession>
<feature type="region of interest" description="Disordered" evidence="2">
    <location>
        <begin position="329"/>
        <end position="359"/>
    </location>
</feature>
<feature type="compositionally biased region" description="Low complexity" evidence="2">
    <location>
        <begin position="344"/>
        <end position="359"/>
    </location>
</feature>
<feature type="region of interest" description="Disordered" evidence="2">
    <location>
        <begin position="861"/>
        <end position="882"/>
    </location>
</feature>
<dbReference type="InterPro" id="IPR036691">
    <property type="entry name" value="Endo/exonu/phosph_ase_sf"/>
</dbReference>
<feature type="region of interest" description="Disordered" evidence="2">
    <location>
        <begin position="1"/>
        <end position="119"/>
    </location>
</feature>
<feature type="compositionally biased region" description="Low complexity" evidence="2">
    <location>
        <begin position="551"/>
        <end position="566"/>
    </location>
</feature>
<dbReference type="PANTHER" id="PTHR23159:SF31">
    <property type="entry name" value="CENTROSOME-ASSOCIATED PROTEIN CEP250 ISOFORM X1"/>
    <property type="match status" value="1"/>
</dbReference>
<feature type="coiled-coil region" evidence="1">
    <location>
        <begin position="1074"/>
        <end position="1118"/>
    </location>
</feature>
<organism evidence="3 4">
    <name type="scientific">Prorocentrum cordatum</name>
    <dbReference type="NCBI Taxonomy" id="2364126"/>
    <lineage>
        <taxon>Eukaryota</taxon>
        <taxon>Sar</taxon>
        <taxon>Alveolata</taxon>
        <taxon>Dinophyceae</taxon>
        <taxon>Prorocentrales</taxon>
        <taxon>Prorocentraceae</taxon>
        <taxon>Prorocentrum</taxon>
    </lineage>
</organism>
<feature type="compositionally biased region" description="Low complexity" evidence="2">
    <location>
        <begin position="160"/>
        <end position="170"/>
    </location>
</feature>
<feature type="compositionally biased region" description="Low complexity" evidence="2">
    <location>
        <begin position="183"/>
        <end position="192"/>
    </location>
</feature>
<feature type="region of interest" description="Disordered" evidence="2">
    <location>
        <begin position="1200"/>
        <end position="1227"/>
    </location>
</feature>
<proteinExistence type="predicted"/>
<feature type="region of interest" description="Disordered" evidence="2">
    <location>
        <begin position="131"/>
        <end position="200"/>
    </location>
</feature>